<proteinExistence type="inferred from homology"/>
<keyword evidence="3" id="KW-0677">Repeat</keyword>
<dbReference type="SMART" id="SM00185">
    <property type="entry name" value="ARM"/>
    <property type="match status" value="8"/>
</dbReference>
<evidence type="ECO:0000256" key="3">
    <source>
        <dbReference type="ARBA" id="ARBA00022737"/>
    </source>
</evidence>
<protein>
    <recommendedName>
        <fullName evidence="8">Importin subunit alpha</fullName>
    </recommendedName>
</protein>
<dbReference type="SUPFAM" id="SSF48371">
    <property type="entry name" value="ARM repeat"/>
    <property type="match status" value="1"/>
</dbReference>
<dbReference type="PROSITE" id="PS50176">
    <property type="entry name" value="ARM_REPEAT"/>
    <property type="match status" value="4"/>
</dbReference>
<comment type="caution">
    <text evidence="6">The sequence shown here is derived from an EMBL/GenBank/DDBJ whole genome shotgun (WGS) entry which is preliminary data.</text>
</comment>
<keyword evidence="7" id="KW-1185">Reference proteome</keyword>
<evidence type="ECO:0008006" key="8">
    <source>
        <dbReference type="Google" id="ProtNLM"/>
    </source>
</evidence>
<organism evidence="6 7">
    <name type="scientific">Hibiscus sabdariffa</name>
    <name type="common">roselle</name>
    <dbReference type="NCBI Taxonomy" id="183260"/>
    <lineage>
        <taxon>Eukaryota</taxon>
        <taxon>Viridiplantae</taxon>
        <taxon>Streptophyta</taxon>
        <taxon>Embryophyta</taxon>
        <taxon>Tracheophyta</taxon>
        <taxon>Spermatophyta</taxon>
        <taxon>Magnoliopsida</taxon>
        <taxon>eudicotyledons</taxon>
        <taxon>Gunneridae</taxon>
        <taxon>Pentapetalae</taxon>
        <taxon>rosids</taxon>
        <taxon>malvids</taxon>
        <taxon>Malvales</taxon>
        <taxon>Malvaceae</taxon>
        <taxon>Malvoideae</taxon>
        <taxon>Hibiscus</taxon>
    </lineage>
</organism>
<accession>A0ABR2NR62</accession>
<feature type="repeat" description="ARM" evidence="5">
    <location>
        <begin position="23"/>
        <end position="66"/>
    </location>
</feature>
<dbReference type="InterPro" id="IPR000225">
    <property type="entry name" value="Armadillo"/>
</dbReference>
<evidence type="ECO:0000313" key="7">
    <source>
        <dbReference type="Proteomes" id="UP001396334"/>
    </source>
</evidence>
<keyword evidence="2" id="KW-0813">Transport</keyword>
<dbReference type="InterPro" id="IPR011989">
    <property type="entry name" value="ARM-like"/>
</dbReference>
<comment type="similarity">
    <text evidence="1">Belongs to the importin alpha family.</text>
</comment>
<dbReference type="Proteomes" id="UP001396334">
    <property type="component" value="Unassembled WGS sequence"/>
</dbReference>
<name>A0ABR2NR62_9ROSI</name>
<evidence type="ECO:0000256" key="5">
    <source>
        <dbReference type="PROSITE-ProRule" id="PRU00259"/>
    </source>
</evidence>
<dbReference type="InterPro" id="IPR016024">
    <property type="entry name" value="ARM-type_fold"/>
</dbReference>
<sequence length="418" mass="46076">MHSESFLVVEGHSPTVEAVIKLGVVPRFVEFLAHDDFPELQFEAAWALTSIASKTSETIKVVIDHGAVPEFVKLLGSPSADVSEQAIWALGNIAGDSPTTRDVVLGHGALSPLLAHLNEHANLSVLKKATWTLSNFCRGKPPPPFHQVGSALPTLARLIHSNDEEVLSDACWTLSYLSDGTDDEIQAVIDAGVCGRLVDLFTHPSPFVLKPALRAVGNIASGDDVQTQWIIRYQALPCLLKLLTNNYEESIKKYACRVISNITAGNTEQIQAVIEANIISPLVHLLQNDEFDIKEEAAWAITNATCRGTRDQIKFLVTQGCIKPLCDLLICSDPRMVIVCLEGLENILKVGEADKTMGTTEGVNLYAQMIGDARGREKIEYLRSLYEENYNECKSKLHPDTIEIFEKAVEVLERYWSK</sequence>
<dbReference type="EMBL" id="JBBPBN010000111">
    <property type="protein sequence ID" value="KAK8978556.1"/>
    <property type="molecule type" value="Genomic_DNA"/>
</dbReference>
<gene>
    <name evidence="6" type="ORF">V6N11_055544</name>
</gene>
<dbReference type="Pfam" id="PF00514">
    <property type="entry name" value="Arm"/>
    <property type="match status" value="8"/>
</dbReference>
<evidence type="ECO:0000256" key="2">
    <source>
        <dbReference type="ARBA" id="ARBA00022448"/>
    </source>
</evidence>
<evidence type="ECO:0000256" key="4">
    <source>
        <dbReference type="ARBA" id="ARBA00022927"/>
    </source>
</evidence>
<keyword evidence="4" id="KW-0653">Protein transport</keyword>
<feature type="repeat" description="ARM" evidence="5">
    <location>
        <begin position="66"/>
        <end position="108"/>
    </location>
</feature>
<evidence type="ECO:0000256" key="1">
    <source>
        <dbReference type="ARBA" id="ARBA00010394"/>
    </source>
</evidence>
<dbReference type="Gene3D" id="1.25.10.10">
    <property type="entry name" value="Leucine-rich Repeat Variant"/>
    <property type="match status" value="1"/>
</dbReference>
<evidence type="ECO:0000313" key="6">
    <source>
        <dbReference type="EMBL" id="KAK8978556.1"/>
    </source>
</evidence>
<feature type="repeat" description="ARM" evidence="5">
    <location>
        <begin position="150"/>
        <end position="192"/>
    </location>
</feature>
<feature type="repeat" description="ARM" evidence="5">
    <location>
        <begin position="234"/>
        <end position="277"/>
    </location>
</feature>
<reference evidence="6 7" key="1">
    <citation type="journal article" date="2024" name="G3 (Bethesda)">
        <title>Genome assembly of Hibiscus sabdariffa L. provides insights into metabolisms of medicinal natural products.</title>
        <authorList>
            <person name="Kim T."/>
        </authorList>
    </citation>
    <scope>NUCLEOTIDE SEQUENCE [LARGE SCALE GENOMIC DNA]</scope>
    <source>
        <strain evidence="6">TK-2024</strain>
        <tissue evidence="6">Old leaves</tissue>
    </source>
</reference>
<dbReference type="PANTHER" id="PTHR23316">
    <property type="entry name" value="IMPORTIN ALPHA"/>
    <property type="match status" value="1"/>
</dbReference>